<dbReference type="OrthoDB" id="10254604at2759"/>
<proteinExistence type="predicted"/>
<sequence>MESEFATLPDTLAIEVSTKESTQCVKSGSLHRSLDTNSGMACAAIRYVDLINRIANEVPLMVLTGSVTDGLQLMWKAGSVNPRLILVSAIDVRDERKIPAHYNEEDIKISRYGREKIGSHFSGRLSVRGDTAPRTHLKPDVSREDVAHALAYLSQRDDAAGLAIDFVGGETPIEEGLDTVIKRGESNFPL</sequence>
<dbReference type="Gene3D" id="3.40.50.720">
    <property type="entry name" value="NAD(P)-binding Rossmann-like Domain"/>
    <property type="match status" value="1"/>
</dbReference>
<dbReference type="Proteomes" id="UP000305067">
    <property type="component" value="Unassembled WGS sequence"/>
</dbReference>
<name>A0A5C3Q3P5_9AGAR</name>
<reference evidence="1 2" key="1">
    <citation type="journal article" date="2019" name="Nat. Ecol. Evol.">
        <title>Megaphylogeny resolves global patterns of mushroom evolution.</title>
        <authorList>
            <person name="Varga T."/>
            <person name="Krizsan K."/>
            <person name="Foldi C."/>
            <person name="Dima B."/>
            <person name="Sanchez-Garcia M."/>
            <person name="Sanchez-Ramirez S."/>
            <person name="Szollosi G.J."/>
            <person name="Szarkandi J.G."/>
            <person name="Papp V."/>
            <person name="Albert L."/>
            <person name="Andreopoulos W."/>
            <person name="Angelini C."/>
            <person name="Antonin V."/>
            <person name="Barry K.W."/>
            <person name="Bougher N.L."/>
            <person name="Buchanan P."/>
            <person name="Buyck B."/>
            <person name="Bense V."/>
            <person name="Catcheside P."/>
            <person name="Chovatia M."/>
            <person name="Cooper J."/>
            <person name="Damon W."/>
            <person name="Desjardin D."/>
            <person name="Finy P."/>
            <person name="Geml J."/>
            <person name="Haridas S."/>
            <person name="Hughes K."/>
            <person name="Justo A."/>
            <person name="Karasinski D."/>
            <person name="Kautmanova I."/>
            <person name="Kiss B."/>
            <person name="Kocsube S."/>
            <person name="Kotiranta H."/>
            <person name="LaButti K.M."/>
            <person name="Lechner B.E."/>
            <person name="Liimatainen K."/>
            <person name="Lipzen A."/>
            <person name="Lukacs Z."/>
            <person name="Mihaltcheva S."/>
            <person name="Morgado L.N."/>
            <person name="Niskanen T."/>
            <person name="Noordeloos M.E."/>
            <person name="Ohm R.A."/>
            <person name="Ortiz-Santana B."/>
            <person name="Ovrebo C."/>
            <person name="Racz N."/>
            <person name="Riley R."/>
            <person name="Savchenko A."/>
            <person name="Shiryaev A."/>
            <person name="Soop K."/>
            <person name="Spirin V."/>
            <person name="Szebenyi C."/>
            <person name="Tomsovsky M."/>
            <person name="Tulloss R.E."/>
            <person name="Uehling J."/>
            <person name="Grigoriev I.V."/>
            <person name="Vagvolgyi C."/>
            <person name="Papp T."/>
            <person name="Martin F.M."/>
            <person name="Miettinen O."/>
            <person name="Hibbett D.S."/>
            <person name="Nagy L.G."/>
        </authorList>
    </citation>
    <scope>NUCLEOTIDE SEQUENCE [LARGE SCALE GENOMIC DNA]</scope>
    <source>
        <strain evidence="1 2">CBS 309.79</strain>
    </source>
</reference>
<evidence type="ECO:0000313" key="2">
    <source>
        <dbReference type="Proteomes" id="UP000305067"/>
    </source>
</evidence>
<evidence type="ECO:0000313" key="1">
    <source>
        <dbReference type="EMBL" id="TFK96136.1"/>
    </source>
</evidence>
<protein>
    <submittedName>
        <fullName evidence="1">Uncharacterized protein</fullName>
    </submittedName>
</protein>
<gene>
    <name evidence="1" type="ORF">BDV98DRAFT_608500</name>
</gene>
<dbReference type="EMBL" id="ML178866">
    <property type="protein sequence ID" value="TFK96136.1"/>
    <property type="molecule type" value="Genomic_DNA"/>
</dbReference>
<organism evidence="1 2">
    <name type="scientific">Pterulicium gracile</name>
    <dbReference type="NCBI Taxonomy" id="1884261"/>
    <lineage>
        <taxon>Eukaryota</taxon>
        <taxon>Fungi</taxon>
        <taxon>Dikarya</taxon>
        <taxon>Basidiomycota</taxon>
        <taxon>Agaricomycotina</taxon>
        <taxon>Agaricomycetes</taxon>
        <taxon>Agaricomycetidae</taxon>
        <taxon>Agaricales</taxon>
        <taxon>Pleurotineae</taxon>
        <taxon>Pterulaceae</taxon>
        <taxon>Pterulicium</taxon>
    </lineage>
</organism>
<dbReference type="STRING" id="1884261.A0A5C3Q3P5"/>
<accession>A0A5C3Q3P5</accession>
<keyword evidence="2" id="KW-1185">Reference proteome</keyword>
<dbReference type="AlphaFoldDB" id="A0A5C3Q3P5"/>